<feature type="transmembrane region" description="Helical" evidence="2">
    <location>
        <begin position="61"/>
        <end position="82"/>
    </location>
</feature>
<comment type="caution">
    <text evidence="3">The sequence shown here is derived from an EMBL/GenBank/DDBJ whole genome shotgun (WGS) entry which is preliminary data.</text>
</comment>
<keyword evidence="2" id="KW-0812">Transmembrane</keyword>
<reference evidence="3 4" key="1">
    <citation type="submission" date="2023-01" db="EMBL/GenBank/DDBJ databases">
        <title>Analysis of 21 Apiospora genomes using comparative genomics revels a genus with tremendous synthesis potential of carbohydrate active enzymes and secondary metabolites.</title>
        <authorList>
            <person name="Sorensen T."/>
        </authorList>
    </citation>
    <scope>NUCLEOTIDE SEQUENCE [LARGE SCALE GENOMIC DNA]</scope>
    <source>
        <strain evidence="3 4">CBS 83171</strain>
    </source>
</reference>
<feature type="transmembrane region" description="Helical" evidence="2">
    <location>
        <begin position="111"/>
        <end position="133"/>
    </location>
</feature>
<evidence type="ECO:0000256" key="2">
    <source>
        <dbReference type="SAM" id="Phobius"/>
    </source>
</evidence>
<evidence type="ECO:0000313" key="4">
    <source>
        <dbReference type="Proteomes" id="UP001446871"/>
    </source>
</evidence>
<protein>
    <submittedName>
        <fullName evidence="3">Uncharacterized protein</fullName>
    </submittedName>
</protein>
<dbReference type="Proteomes" id="UP001446871">
    <property type="component" value="Unassembled WGS sequence"/>
</dbReference>
<name>A0ABR1UGQ2_9PEZI</name>
<evidence type="ECO:0000313" key="3">
    <source>
        <dbReference type="EMBL" id="KAK8057049.1"/>
    </source>
</evidence>
<evidence type="ECO:0000256" key="1">
    <source>
        <dbReference type="SAM" id="MobiDB-lite"/>
    </source>
</evidence>
<organism evidence="3 4">
    <name type="scientific">Apiospora saccharicola</name>
    <dbReference type="NCBI Taxonomy" id="335842"/>
    <lineage>
        <taxon>Eukaryota</taxon>
        <taxon>Fungi</taxon>
        <taxon>Dikarya</taxon>
        <taxon>Ascomycota</taxon>
        <taxon>Pezizomycotina</taxon>
        <taxon>Sordariomycetes</taxon>
        <taxon>Xylariomycetidae</taxon>
        <taxon>Amphisphaeriales</taxon>
        <taxon>Apiosporaceae</taxon>
        <taxon>Apiospora</taxon>
    </lineage>
</organism>
<accession>A0ABR1UGQ2</accession>
<gene>
    <name evidence="3" type="ORF">PG996_010986</name>
</gene>
<sequence length="208" mass="22650">MSTTPATWLAYSPFGYLEGRSYHLWVWRITKTIRFGGVVNVPMSVGSAAPCGEMARGPRTWYLNTTLALQALTAVFSQMQYFDSSFKWEFGSSATYIIAEDVSIQIASRGLIAIMALVTSHLAVLGFTVSLFLRRTEVSLLGNAWQSVAQVLSDDTLSIPDQAGDLSDKEVEKSLGGSEKGKGTVGVTRKRPNGKIQFGKNEEGLAQN</sequence>
<dbReference type="EMBL" id="JAQQWM010000007">
    <property type="protein sequence ID" value="KAK8057049.1"/>
    <property type="molecule type" value="Genomic_DNA"/>
</dbReference>
<feature type="region of interest" description="Disordered" evidence="1">
    <location>
        <begin position="163"/>
        <end position="208"/>
    </location>
</feature>
<keyword evidence="4" id="KW-1185">Reference proteome</keyword>
<proteinExistence type="predicted"/>
<keyword evidence="2" id="KW-1133">Transmembrane helix</keyword>
<keyword evidence="2" id="KW-0472">Membrane</keyword>